<dbReference type="RefSeq" id="WP_322422096.1">
    <property type="nucleotide sequence ID" value="NZ_JAXQNN010000004.1"/>
</dbReference>
<dbReference type="InterPro" id="IPR036465">
    <property type="entry name" value="vWFA_dom_sf"/>
</dbReference>
<dbReference type="EMBL" id="JAXQNN010000004">
    <property type="protein sequence ID" value="MDZ5713130.1"/>
    <property type="molecule type" value="Genomic_DNA"/>
</dbReference>
<organism evidence="2 3">
    <name type="scientific">Jeotgalibacillus haloalkalitolerans</name>
    <dbReference type="NCBI Taxonomy" id="3104292"/>
    <lineage>
        <taxon>Bacteria</taxon>
        <taxon>Bacillati</taxon>
        <taxon>Bacillota</taxon>
        <taxon>Bacilli</taxon>
        <taxon>Bacillales</taxon>
        <taxon>Caryophanaceae</taxon>
        <taxon>Jeotgalibacillus</taxon>
    </lineage>
</organism>
<keyword evidence="3" id="KW-1185">Reference proteome</keyword>
<sequence length="376" mass="43112">MQGSIVSKEDWSLHQQGQEDQIRHSRKIQQAIKDRLPELITEENVIMSDGKKVVKIPVRSLDEYKIRYDHSKKKHIGQGNGDSEEGDIIARSGGKESGRQAGSDPGEDYVEAEVSIEEIETALFSQLELPDFKQKEEVDASKEGIQFTDIRTKGLTGNIDKKKTMMTAFKRNAMNGEKGFHPILPEDIRYKTWTETKEKESKAAVIAMMDTSGSMGMFEKYIARSFFFWLVKFLKLHYSHVEIRFVSHHTEAKEVEEETFFTKGESGGTICSSAYRKALDIIESDYPVERYNIYAFHISDGDNLTSDNERCLPLIKQLAEHCNMLGYGEVSQYHRQSSLMSVFAKSEQEDIRTFIVRRKTEVLDALKYFLSKRLSV</sequence>
<dbReference type="Pfam" id="PF04285">
    <property type="entry name" value="DUF444"/>
    <property type="match status" value="2"/>
</dbReference>
<dbReference type="PANTHER" id="PTHR30510">
    <property type="entry name" value="UPF0229 PROTEIN YEAH"/>
    <property type="match status" value="1"/>
</dbReference>
<dbReference type="NCBIfam" id="TIGR02877">
    <property type="entry name" value="spore_yhbH"/>
    <property type="match status" value="1"/>
</dbReference>
<feature type="region of interest" description="Disordered" evidence="1">
    <location>
        <begin position="1"/>
        <end position="26"/>
    </location>
</feature>
<evidence type="ECO:0000313" key="2">
    <source>
        <dbReference type="EMBL" id="MDZ5713130.1"/>
    </source>
</evidence>
<evidence type="ECO:0000256" key="1">
    <source>
        <dbReference type="SAM" id="MobiDB-lite"/>
    </source>
</evidence>
<comment type="caution">
    <text evidence="2">The sequence shown here is derived from an EMBL/GenBank/DDBJ whole genome shotgun (WGS) entry which is preliminary data.</text>
</comment>
<name>A0ABU5KQZ8_9BACL</name>
<dbReference type="Proteomes" id="UP001292084">
    <property type="component" value="Unassembled WGS sequence"/>
</dbReference>
<reference evidence="2 3" key="1">
    <citation type="submission" date="2023-12" db="EMBL/GenBank/DDBJ databases">
        <title>Jeotgalibacillus haloalkaliphilus sp. nov., a novel salt-tolerant bacteria, isolated from the estuary of the Fenhe River into the Yellow River.</title>
        <authorList>
            <person name="Li Y."/>
        </authorList>
    </citation>
    <scope>NUCLEOTIDE SEQUENCE [LARGE SCALE GENOMIC DNA]</scope>
    <source>
        <strain evidence="2 3">HH7-29</strain>
    </source>
</reference>
<evidence type="ECO:0000313" key="3">
    <source>
        <dbReference type="Proteomes" id="UP001292084"/>
    </source>
</evidence>
<dbReference type="SUPFAM" id="SSF53300">
    <property type="entry name" value="vWA-like"/>
    <property type="match status" value="1"/>
</dbReference>
<protein>
    <submittedName>
        <fullName evidence="2">Sporulation protein YhbH</fullName>
    </submittedName>
</protein>
<gene>
    <name evidence="2" type="primary">yhbH</name>
    <name evidence="2" type="ORF">UFB30_12905</name>
</gene>
<dbReference type="InterPro" id="IPR006698">
    <property type="entry name" value="UPF0229"/>
</dbReference>
<dbReference type="InterPro" id="IPR014230">
    <property type="entry name" value="Spore_YhbH"/>
</dbReference>
<feature type="region of interest" description="Disordered" evidence="1">
    <location>
        <begin position="73"/>
        <end position="107"/>
    </location>
</feature>
<dbReference type="PANTHER" id="PTHR30510:SF2">
    <property type="entry name" value="UPF0229 PROTEIN YEAH"/>
    <property type="match status" value="1"/>
</dbReference>
<proteinExistence type="predicted"/>
<accession>A0ABU5KQZ8</accession>